<feature type="domain" description="Retrovirus-related Pol polyprotein from transposon TNT 1-94-like beta-barrel" evidence="2">
    <location>
        <begin position="139"/>
        <end position="188"/>
    </location>
</feature>
<name>A0A699HBE2_TANCI</name>
<feature type="non-terminal residue" evidence="4">
    <location>
        <position position="1"/>
    </location>
</feature>
<evidence type="ECO:0000259" key="2">
    <source>
        <dbReference type="Pfam" id="PF22936"/>
    </source>
</evidence>
<protein>
    <submittedName>
        <fullName evidence="4">Zinc finger, CCHC-type</fullName>
    </submittedName>
</protein>
<evidence type="ECO:0000259" key="3">
    <source>
        <dbReference type="Pfam" id="PF25597"/>
    </source>
</evidence>
<dbReference type="InterPro" id="IPR057670">
    <property type="entry name" value="SH3_retrovirus"/>
</dbReference>
<proteinExistence type="predicted"/>
<reference evidence="4" key="1">
    <citation type="journal article" date="2019" name="Sci. Rep.">
        <title>Draft genome of Tanacetum cinerariifolium, the natural source of mosquito coil.</title>
        <authorList>
            <person name="Yamashiro T."/>
            <person name="Shiraishi A."/>
            <person name="Satake H."/>
            <person name="Nakayama K."/>
        </authorList>
    </citation>
    <scope>NUCLEOTIDE SEQUENCE</scope>
</reference>
<dbReference type="InterPro" id="IPR054722">
    <property type="entry name" value="PolX-like_BBD"/>
</dbReference>
<feature type="region of interest" description="Disordered" evidence="1">
    <location>
        <begin position="92"/>
        <end position="111"/>
    </location>
</feature>
<accession>A0A699HBE2</accession>
<evidence type="ECO:0000313" key="4">
    <source>
        <dbReference type="EMBL" id="GEX74902.1"/>
    </source>
</evidence>
<comment type="caution">
    <text evidence="4">The sequence shown here is derived from an EMBL/GenBank/DDBJ whole genome shotgun (WGS) entry which is preliminary data.</text>
</comment>
<dbReference type="EMBL" id="BKCJ010127580">
    <property type="protein sequence ID" value="GEX74902.1"/>
    <property type="molecule type" value="Genomic_DNA"/>
</dbReference>
<dbReference type="PANTHER" id="PTHR47592">
    <property type="entry name" value="PBF68 PROTEIN"/>
    <property type="match status" value="1"/>
</dbReference>
<organism evidence="4">
    <name type="scientific">Tanacetum cinerariifolium</name>
    <name type="common">Dalmatian daisy</name>
    <name type="synonym">Chrysanthemum cinerariifolium</name>
    <dbReference type="NCBI Taxonomy" id="118510"/>
    <lineage>
        <taxon>Eukaryota</taxon>
        <taxon>Viridiplantae</taxon>
        <taxon>Streptophyta</taxon>
        <taxon>Embryophyta</taxon>
        <taxon>Tracheophyta</taxon>
        <taxon>Spermatophyta</taxon>
        <taxon>Magnoliopsida</taxon>
        <taxon>eudicotyledons</taxon>
        <taxon>Gunneridae</taxon>
        <taxon>Pentapetalae</taxon>
        <taxon>asterids</taxon>
        <taxon>campanulids</taxon>
        <taxon>Asterales</taxon>
        <taxon>Asteraceae</taxon>
        <taxon>Asteroideae</taxon>
        <taxon>Anthemideae</taxon>
        <taxon>Anthemidinae</taxon>
        <taxon>Tanacetum</taxon>
    </lineage>
</organism>
<dbReference type="AlphaFoldDB" id="A0A699HBE2"/>
<feature type="domain" description="Retroviral polymerase SH3-like" evidence="3">
    <location>
        <begin position="191"/>
        <end position="254"/>
    </location>
</feature>
<evidence type="ECO:0000256" key="1">
    <source>
        <dbReference type="SAM" id="MobiDB-lite"/>
    </source>
</evidence>
<dbReference type="Pfam" id="PF22936">
    <property type="entry name" value="Pol_BBD"/>
    <property type="match status" value="1"/>
</dbReference>
<sequence>VQFIPSNGAEGTESTPIVSNFGLKNIHQSDGFSVSCRIPSGSNTPVEELTLVELDSHLHIEESLRTQENDKPKGNNVAGPLVINMVEHNNSSRYYDNRGKRKHHDTKADPNKNPKVTCWKCGKPGHLKKIAKLDNDVAWWVDSGATVHACKDRCWFKTYKSLNDGSILHMGNKSTALVRGRGCVDLRVWGCRAVVRLPDPKLKTLGKRGIKCIFVGYAEHSKAFSFYVIGPNESIVINSIIESKDAIFDENRCSSVPRPSQRSLINGTEDSGGSVVLQKVTNEVVQQLEPELRKSKRHRTLKNFGLECQLYLIEGTKVSVKILRYLIYMISLCFGDDKHVTCNT</sequence>
<dbReference type="PANTHER" id="PTHR47592:SF29">
    <property type="entry name" value="ZINC FINGER, CCHC-TYPE"/>
    <property type="match status" value="1"/>
</dbReference>
<dbReference type="Pfam" id="PF25597">
    <property type="entry name" value="SH3_retrovirus"/>
    <property type="match status" value="1"/>
</dbReference>
<gene>
    <name evidence="4" type="ORF">Tci_346877</name>
</gene>